<proteinExistence type="predicted"/>
<dbReference type="SUPFAM" id="SSF48173">
    <property type="entry name" value="Cryptochrome/photolyase FAD-binding domain"/>
    <property type="match status" value="1"/>
</dbReference>
<reference evidence="1" key="1">
    <citation type="submission" date="2023-06" db="EMBL/GenBank/DDBJ databases">
        <title>Two Chryseobacterium gambrini strains from China.</title>
        <authorList>
            <person name="Zeng J."/>
            <person name="Wu Y."/>
        </authorList>
    </citation>
    <scope>NUCLEOTIDE SEQUENCE</scope>
    <source>
        <strain evidence="1">SQ219</strain>
    </source>
</reference>
<evidence type="ECO:0000313" key="1">
    <source>
        <dbReference type="EMBL" id="MDN4015341.1"/>
    </source>
</evidence>
<dbReference type="EMBL" id="JAUHGV010000337">
    <property type="protein sequence ID" value="MDN4015341.1"/>
    <property type="molecule type" value="Genomic_DNA"/>
</dbReference>
<dbReference type="PANTHER" id="PTHR38657">
    <property type="entry name" value="SLR1343 PROTEIN"/>
    <property type="match status" value="1"/>
</dbReference>
<dbReference type="Proteomes" id="UP001225933">
    <property type="component" value="Unassembled WGS sequence"/>
</dbReference>
<dbReference type="InterPro" id="IPR036134">
    <property type="entry name" value="Crypto/Photolyase_FAD-like_sf"/>
</dbReference>
<dbReference type="AlphaFoldDB" id="A0AAJ1R753"/>
<dbReference type="Gene3D" id="1.25.40.80">
    <property type="match status" value="1"/>
</dbReference>
<sequence>ALDAFVSARLPEFGTYQDAMVDDEWALCHSLLSASLNLGLLHPREAIDAVVTAYEARDAPLNSVEGFVRQVLGWREF</sequence>
<gene>
    <name evidence="1" type="ORF">QX233_23095</name>
</gene>
<protein>
    <submittedName>
        <fullName evidence="1">Cryptochrome/photolyase family protein</fullName>
    </submittedName>
</protein>
<accession>A0AAJ1R753</accession>
<evidence type="ECO:0000313" key="2">
    <source>
        <dbReference type="Proteomes" id="UP001225933"/>
    </source>
</evidence>
<feature type="non-terminal residue" evidence="1">
    <location>
        <position position="77"/>
    </location>
</feature>
<dbReference type="PANTHER" id="PTHR38657:SF1">
    <property type="entry name" value="SLR1343 PROTEIN"/>
    <property type="match status" value="1"/>
</dbReference>
<dbReference type="InterPro" id="IPR052551">
    <property type="entry name" value="UV-DNA_repair_photolyase"/>
</dbReference>
<feature type="non-terminal residue" evidence="1">
    <location>
        <position position="1"/>
    </location>
</feature>
<organism evidence="1 2">
    <name type="scientific">Chryseobacterium gambrini</name>
    <dbReference type="NCBI Taxonomy" id="373672"/>
    <lineage>
        <taxon>Bacteria</taxon>
        <taxon>Pseudomonadati</taxon>
        <taxon>Bacteroidota</taxon>
        <taxon>Flavobacteriia</taxon>
        <taxon>Flavobacteriales</taxon>
        <taxon>Weeksellaceae</taxon>
        <taxon>Chryseobacterium group</taxon>
        <taxon>Chryseobacterium</taxon>
    </lineage>
</organism>
<name>A0AAJ1R753_9FLAO</name>
<comment type="caution">
    <text evidence="1">The sequence shown here is derived from an EMBL/GenBank/DDBJ whole genome shotgun (WGS) entry which is preliminary data.</text>
</comment>